<organism evidence="1 2">
    <name type="scientific">Prevotella pallens</name>
    <dbReference type="NCBI Taxonomy" id="60133"/>
    <lineage>
        <taxon>Bacteria</taxon>
        <taxon>Pseudomonadati</taxon>
        <taxon>Bacteroidota</taxon>
        <taxon>Bacteroidia</taxon>
        <taxon>Bacteroidales</taxon>
        <taxon>Prevotellaceae</taxon>
        <taxon>Prevotella</taxon>
    </lineage>
</organism>
<evidence type="ECO:0000313" key="2">
    <source>
        <dbReference type="Proteomes" id="UP000254235"/>
    </source>
</evidence>
<protein>
    <submittedName>
        <fullName evidence="1">Uncharacterized protein</fullName>
    </submittedName>
</protein>
<dbReference type="AlphaFoldDB" id="A0A379EZ06"/>
<dbReference type="EMBL" id="UGTP01000001">
    <property type="protein sequence ID" value="SUC11629.1"/>
    <property type="molecule type" value="Genomic_DNA"/>
</dbReference>
<evidence type="ECO:0000313" key="1">
    <source>
        <dbReference type="EMBL" id="SUC11629.1"/>
    </source>
</evidence>
<reference evidence="1 2" key="1">
    <citation type="submission" date="2018-06" db="EMBL/GenBank/DDBJ databases">
        <authorList>
            <consortium name="Pathogen Informatics"/>
            <person name="Doyle S."/>
        </authorList>
    </citation>
    <scope>NUCLEOTIDE SEQUENCE [LARGE SCALE GENOMIC DNA]</scope>
    <source>
        <strain evidence="1 2">NCTC13043</strain>
    </source>
</reference>
<proteinExistence type="predicted"/>
<accession>A0A379EZ06</accession>
<sequence>MFTGIDYVLYTQKKQEEFFQEMKKSFSLWDKPYFVLTMKTRQRIYT</sequence>
<gene>
    <name evidence="1" type="ORF">NCTC13043_00485</name>
</gene>
<name>A0A379EZ06_9BACT</name>
<dbReference type="Proteomes" id="UP000254235">
    <property type="component" value="Unassembled WGS sequence"/>
</dbReference>